<dbReference type="PANTHER" id="PTHR33112">
    <property type="entry name" value="DOMAIN PROTEIN, PUTATIVE-RELATED"/>
    <property type="match status" value="1"/>
</dbReference>
<evidence type="ECO:0000259" key="1">
    <source>
        <dbReference type="Pfam" id="PF06985"/>
    </source>
</evidence>
<name>A0AAN6NM53_9PEZI</name>
<dbReference type="PANTHER" id="PTHR33112:SF11">
    <property type="entry name" value="HETEROKARYON INCOMPATIBILITY DOMAIN-CONTAINING PROTEIN"/>
    <property type="match status" value="1"/>
</dbReference>
<organism evidence="2 3">
    <name type="scientific">Pseudoneurospora amorphoporcata</name>
    <dbReference type="NCBI Taxonomy" id="241081"/>
    <lineage>
        <taxon>Eukaryota</taxon>
        <taxon>Fungi</taxon>
        <taxon>Dikarya</taxon>
        <taxon>Ascomycota</taxon>
        <taxon>Pezizomycotina</taxon>
        <taxon>Sordariomycetes</taxon>
        <taxon>Sordariomycetidae</taxon>
        <taxon>Sordariales</taxon>
        <taxon>Sordariaceae</taxon>
        <taxon>Pseudoneurospora</taxon>
    </lineage>
</organism>
<dbReference type="InterPro" id="IPR010730">
    <property type="entry name" value="HET"/>
</dbReference>
<evidence type="ECO:0000313" key="3">
    <source>
        <dbReference type="Proteomes" id="UP001303222"/>
    </source>
</evidence>
<evidence type="ECO:0000313" key="2">
    <source>
        <dbReference type="EMBL" id="KAK3947624.1"/>
    </source>
</evidence>
<feature type="domain" description="Heterokaryon incompatibility" evidence="1">
    <location>
        <begin position="186"/>
        <end position="356"/>
    </location>
</feature>
<proteinExistence type="predicted"/>
<dbReference type="Proteomes" id="UP001303222">
    <property type="component" value="Unassembled WGS sequence"/>
</dbReference>
<comment type="caution">
    <text evidence="2">The sequence shown here is derived from an EMBL/GenBank/DDBJ whole genome shotgun (WGS) entry which is preliminary data.</text>
</comment>
<gene>
    <name evidence="2" type="ORF">QBC32DRAFT_401471</name>
</gene>
<sequence>MSTMLCAVCNGIFTGLLVNRMYKPHHQSLSCLRRSAEEGCYICKLIAVNVQNGMSNGLYDGEPLSFEWNLSLLGVHLRPHNDVMLYLHYGMLYIYSIPRHAEMTTKLTLMDTKSADVPIHSPCPAASVTDQAVLETARSWLESCCQNHALCRPVDPGFSPTRLIYIHDTASVQLLETKNETTSHPYVAFSHCWGKSETLKLLQDDPDKGTKGNIEQLCSCIRVQRLPASYREAISVSLALGFRHIWIDSLCIIQNSHDDWAKESATMKDVYANCSLNLCASAAADTSETSFQCRDLGLVVPLDLEPRWTGIADGSFKLSPIPSKLHQIKWKLVNATVLESDFTKAPLNSRAWVVQERVLSRRHLYMTGNQLGWECLDMCACEVFLKGFPAYLTAKITGRGEEERRQYYTLNTHGRPSGHDGAILTSSPLWNRLVNRYSGCNLTHSLDKLPALSGLAQNFSIIQGSGFALNENSYLAGLWRPYLPHALCWQTDKSNFNNPSNYRPHPYRAPSWSWASVEATVFCSPVSLSPVHACRVMGVSVLPEDERYKAGRVKGGILHLRSYVIGPFIYDASLQHLQATWLTLSPSADSRFKKAFGDSLDLCYPQWDEFDRNSGKTTFFISYLDPLPHTLHKDGIINGTGAVRNRKWRLDGLILIQVVNEPEVEGFDHGAVFQRVGYFANLKLEKEVLDLLPPETTIAII</sequence>
<protein>
    <submittedName>
        <fullName evidence="2">HET-domain-containing protein</fullName>
    </submittedName>
</protein>
<dbReference type="AlphaFoldDB" id="A0AAN6NM53"/>
<reference evidence="2" key="2">
    <citation type="submission" date="2023-06" db="EMBL/GenBank/DDBJ databases">
        <authorList>
            <consortium name="Lawrence Berkeley National Laboratory"/>
            <person name="Mondo S.J."/>
            <person name="Hensen N."/>
            <person name="Bonometti L."/>
            <person name="Westerberg I."/>
            <person name="Brannstrom I.O."/>
            <person name="Guillou S."/>
            <person name="Cros-Aarteil S."/>
            <person name="Calhoun S."/>
            <person name="Haridas S."/>
            <person name="Kuo A."/>
            <person name="Pangilinan J."/>
            <person name="Riley R."/>
            <person name="Labutti K."/>
            <person name="Andreopoulos B."/>
            <person name="Lipzen A."/>
            <person name="Chen C."/>
            <person name="Yanf M."/>
            <person name="Daum C."/>
            <person name="Ng V."/>
            <person name="Clum A."/>
            <person name="Steindorff A."/>
            <person name="Ohm R."/>
            <person name="Martin F."/>
            <person name="Silar P."/>
            <person name="Natvig D."/>
            <person name="Lalanne C."/>
            <person name="Gautier V."/>
            <person name="Ament-Velasquez S.L."/>
            <person name="Kruys A."/>
            <person name="Hutchinson M.I."/>
            <person name="Powell A.J."/>
            <person name="Barry K."/>
            <person name="Miller A.N."/>
            <person name="Grigoriev I.V."/>
            <person name="Debuchy R."/>
            <person name="Gladieux P."/>
            <person name="Thoren M.H."/>
            <person name="Johannesson H."/>
        </authorList>
    </citation>
    <scope>NUCLEOTIDE SEQUENCE</scope>
    <source>
        <strain evidence="2">CBS 626.80</strain>
    </source>
</reference>
<accession>A0AAN6NM53</accession>
<dbReference type="EMBL" id="MU859331">
    <property type="protein sequence ID" value="KAK3947624.1"/>
    <property type="molecule type" value="Genomic_DNA"/>
</dbReference>
<dbReference type="Pfam" id="PF06985">
    <property type="entry name" value="HET"/>
    <property type="match status" value="1"/>
</dbReference>
<keyword evidence="3" id="KW-1185">Reference proteome</keyword>
<reference evidence="2" key="1">
    <citation type="journal article" date="2023" name="Mol. Phylogenet. Evol.">
        <title>Genome-scale phylogeny and comparative genomics of the fungal order Sordariales.</title>
        <authorList>
            <person name="Hensen N."/>
            <person name="Bonometti L."/>
            <person name="Westerberg I."/>
            <person name="Brannstrom I.O."/>
            <person name="Guillou S."/>
            <person name="Cros-Aarteil S."/>
            <person name="Calhoun S."/>
            <person name="Haridas S."/>
            <person name="Kuo A."/>
            <person name="Mondo S."/>
            <person name="Pangilinan J."/>
            <person name="Riley R."/>
            <person name="LaButti K."/>
            <person name="Andreopoulos B."/>
            <person name="Lipzen A."/>
            <person name="Chen C."/>
            <person name="Yan M."/>
            <person name="Daum C."/>
            <person name="Ng V."/>
            <person name="Clum A."/>
            <person name="Steindorff A."/>
            <person name="Ohm R.A."/>
            <person name="Martin F."/>
            <person name="Silar P."/>
            <person name="Natvig D.O."/>
            <person name="Lalanne C."/>
            <person name="Gautier V."/>
            <person name="Ament-Velasquez S.L."/>
            <person name="Kruys A."/>
            <person name="Hutchinson M.I."/>
            <person name="Powell A.J."/>
            <person name="Barry K."/>
            <person name="Miller A.N."/>
            <person name="Grigoriev I.V."/>
            <person name="Debuchy R."/>
            <person name="Gladieux P."/>
            <person name="Hiltunen Thoren M."/>
            <person name="Johannesson H."/>
        </authorList>
    </citation>
    <scope>NUCLEOTIDE SEQUENCE</scope>
    <source>
        <strain evidence="2">CBS 626.80</strain>
    </source>
</reference>